<reference evidence="9 10" key="1">
    <citation type="submission" date="2018-06" db="EMBL/GenBank/DDBJ databases">
        <title>Chryseolinea flavus sp. nov., a member of the phylum Bacteroidetes isolated from soil.</title>
        <authorList>
            <person name="Li Y."/>
            <person name="Wang J."/>
        </authorList>
    </citation>
    <scope>NUCLEOTIDE SEQUENCE [LARGE SCALE GENOMIC DNA]</scope>
    <source>
        <strain evidence="9 10">SDU1-6</strain>
    </source>
</reference>
<evidence type="ECO:0000256" key="5">
    <source>
        <dbReference type="ARBA" id="ARBA00022764"/>
    </source>
</evidence>
<feature type="transmembrane region" description="Helical" evidence="7">
    <location>
        <begin position="12"/>
        <end position="34"/>
    </location>
</feature>
<sequence length="374" mass="44203">MMSTKNLRFEFPIIIVRYATIAIFSAILITPMFIQVFDLAPSQNLEKRELAKMPSMEMTKTFAKNFEKYYNDNFGLRSQLINWGSLVKLKVFNSPINNDNVIVGDNNWIFYNGADGKDAIYDSYTHRDKLNEEDLEEYCQKLIDKFETNKRAGIVYIPGFWPQTHTIYPELLPQKMKMQIRGSTSKADQIIEYLKRTNAAVQFFDVRQALLSKKKERRLYLKLDSHWNELGAFYAYESFLNQRFEQLQVVPKKITDFEITWNETTNGDLVNLLGVTTTTAFKDTIPTFTYRHDDIKVEYLSTDGYPEETIITRCETCTNKKRVLVFRDSYSSAVQRFLSLHFYDITFLWKKYNQKYVDEYKPDIIIDVRVERYL</sequence>
<keyword evidence="4" id="KW-0732">Signal</keyword>
<evidence type="ECO:0000256" key="6">
    <source>
        <dbReference type="ARBA" id="ARBA00022841"/>
    </source>
</evidence>
<dbReference type="Proteomes" id="UP000251889">
    <property type="component" value="Unassembled WGS sequence"/>
</dbReference>
<keyword evidence="7" id="KW-0472">Membrane</keyword>
<dbReference type="Pfam" id="PF16822">
    <property type="entry name" value="ALGX"/>
    <property type="match status" value="1"/>
</dbReference>
<evidence type="ECO:0000259" key="8">
    <source>
        <dbReference type="Pfam" id="PF16822"/>
    </source>
</evidence>
<keyword evidence="5" id="KW-0574">Periplasm</keyword>
<dbReference type="OrthoDB" id="175771at2"/>
<organism evidence="9 10">
    <name type="scientific">Pseudochryseolinea flava</name>
    <dbReference type="NCBI Taxonomy" id="2059302"/>
    <lineage>
        <taxon>Bacteria</taxon>
        <taxon>Pseudomonadati</taxon>
        <taxon>Bacteroidota</taxon>
        <taxon>Cytophagia</taxon>
        <taxon>Cytophagales</taxon>
        <taxon>Fulvivirgaceae</taxon>
        <taxon>Pseudochryseolinea</taxon>
    </lineage>
</organism>
<keyword evidence="7" id="KW-0812">Transmembrane</keyword>
<dbReference type="UniPathway" id="UPA00286"/>
<protein>
    <recommendedName>
        <fullName evidence="8">AlgX/AlgJ SGNH hydrolase-like domain-containing protein</fullName>
    </recommendedName>
</protein>
<accession>A0A364XY71</accession>
<evidence type="ECO:0000256" key="3">
    <source>
        <dbReference type="ARBA" id="ARBA00022679"/>
    </source>
</evidence>
<name>A0A364XY71_9BACT</name>
<evidence type="ECO:0000313" key="10">
    <source>
        <dbReference type="Proteomes" id="UP000251889"/>
    </source>
</evidence>
<comment type="subcellular location">
    <subcellularLocation>
        <location evidence="1">Periplasm</location>
    </subcellularLocation>
</comment>
<evidence type="ECO:0000256" key="7">
    <source>
        <dbReference type="SAM" id="Phobius"/>
    </source>
</evidence>
<feature type="domain" description="AlgX/AlgJ SGNH hydrolase-like" evidence="8">
    <location>
        <begin position="101"/>
        <end position="293"/>
    </location>
</feature>
<comment type="pathway">
    <text evidence="2">Glycan biosynthesis; alginate biosynthesis.</text>
</comment>
<keyword evidence="3" id="KW-0808">Transferase</keyword>
<dbReference type="InterPro" id="IPR031811">
    <property type="entry name" value="ALGX/ALGJ_SGNH-like"/>
</dbReference>
<keyword evidence="7" id="KW-1133">Transmembrane helix</keyword>
<dbReference type="EMBL" id="QMFY01000011">
    <property type="protein sequence ID" value="RAV99434.1"/>
    <property type="molecule type" value="Genomic_DNA"/>
</dbReference>
<evidence type="ECO:0000256" key="4">
    <source>
        <dbReference type="ARBA" id="ARBA00022729"/>
    </source>
</evidence>
<evidence type="ECO:0000313" key="9">
    <source>
        <dbReference type="EMBL" id="RAV99434.1"/>
    </source>
</evidence>
<keyword evidence="6" id="KW-0016">Alginate biosynthesis</keyword>
<keyword evidence="10" id="KW-1185">Reference proteome</keyword>
<dbReference type="GO" id="GO:0042597">
    <property type="term" value="C:periplasmic space"/>
    <property type="evidence" value="ECO:0007669"/>
    <property type="project" value="UniProtKB-SubCell"/>
</dbReference>
<dbReference type="AlphaFoldDB" id="A0A364XY71"/>
<proteinExistence type="predicted"/>
<comment type="caution">
    <text evidence="9">The sequence shown here is derived from an EMBL/GenBank/DDBJ whole genome shotgun (WGS) entry which is preliminary data.</text>
</comment>
<dbReference type="GO" id="GO:0016740">
    <property type="term" value="F:transferase activity"/>
    <property type="evidence" value="ECO:0007669"/>
    <property type="project" value="UniProtKB-KW"/>
</dbReference>
<dbReference type="GO" id="GO:0042121">
    <property type="term" value="P:alginic acid biosynthetic process"/>
    <property type="evidence" value="ECO:0007669"/>
    <property type="project" value="UniProtKB-UniPathway"/>
</dbReference>
<evidence type="ECO:0000256" key="1">
    <source>
        <dbReference type="ARBA" id="ARBA00004418"/>
    </source>
</evidence>
<evidence type="ECO:0000256" key="2">
    <source>
        <dbReference type="ARBA" id="ARBA00005182"/>
    </source>
</evidence>
<gene>
    <name evidence="9" type="ORF">DQQ10_19640</name>
</gene>